<comment type="caution">
    <text evidence="2">The sequence shown here is derived from an EMBL/GenBank/DDBJ whole genome shotgun (WGS) entry which is preliminary data.</text>
</comment>
<gene>
    <name evidence="2" type="ORF">Pcinc_009631</name>
</gene>
<evidence type="ECO:0000313" key="2">
    <source>
        <dbReference type="EMBL" id="KAK3886212.1"/>
    </source>
</evidence>
<feature type="compositionally biased region" description="Polar residues" evidence="1">
    <location>
        <begin position="101"/>
        <end position="110"/>
    </location>
</feature>
<accession>A0AAE1G4L6</accession>
<sequence>MMGCFEVEYNVYQLLSESSGALRTHHRDVHHSTLKRQYLEENTEILTTHQDHRRLPILEALYIKELSPTLNIQASDLQALPSMRRTSPLVSETPTDDVTHLSANGSGASI</sequence>
<evidence type="ECO:0000256" key="1">
    <source>
        <dbReference type="SAM" id="MobiDB-lite"/>
    </source>
</evidence>
<evidence type="ECO:0000313" key="3">
    <source>
        <dbReference type="Proteomes" id="UP001286313"/>
    </source>
</evidence>
<dbReference type="EMBL" id="JAWQEG010000723">
    <property type="protein sequence ID" value="KAK3886212.1"/>
    <property type="molecule type" value="Genomic_DNA"/>
</dbReference>
<reference evidence="2" key="1">
    <citation type="submission" date="2023-10" db="EMBL/GenBank/DDBJ databases">
        <title>Genome assemblies of two species of porcelain crab, Petrolisthes cinctipes and Petrolisthes manimaculis (Anomura: Porcellanidae).</title>
        <authorList>
            <person name="Angst P."/>
        </authorList>
    </citation>
    <scope>NUCLEOTIDE SEQUENCE</scope>
    <source>
        <strain evidence="2">PB745_01</strain>
        <tissue evidence="2">Gill</tissue>
    </source>
</reference>
<proteinExistence type="predicted"/>
<keyword evidence="3" id="KW-1185">Reference proteome</keyword>
<dbReference type="AlphaFoldDB" id="A0AAE1G4L6"/>
<protein>
    <submittedName>
        <fullName evidence="2">Uncharacterized protein</fullName>
    </submittedName>
</protein>
<dbReference type="Proteomes" id="UP001286313">
    <property type="component" value="Unassembled WGS sequence"/>
</dbReference>
<name>A0AAE1G4L6_PETCI</name>
<organism evidence="2 3">
    <name type="scientific">Petrolisthes cinctipes</name>
    <name type="common">Flat porcelain crab</name>
    <dbReference type="NCBI Taxonomy" id="88211"/>
    <lineage>
        <taxon>Eukaryota</taxon>
        <taxon>Metazoa</taxon>
        <taxon>Ecdysozoa</taxon>
        <taxon>Arthropoda</taxon>
        <taxon>Crustacea</taxon>
        <taxon>Multicrustacea</taxon>
        <taxon>Malacostraca</taxon>
        <taxon>Eumalacostraca</taxon>
        <taxon>Eucarida</taxon>
        <taxon>Decapoda</taxon>
        <taxon>Pleocyemata</taxon>
        <taxon>Anomura</taxon>
        <taxon>Galatheoidea</taxon>
        <taxon>Porcellanidae</taxon>
        <taxon>Petrolisthes</taxon>
    </lineage>
</organism>
<feature type="region of interest" description="Disordered" evidence="1">
    <location>
        <begin position="85"/>
        <end position="110"/>
    </location>
</feature>